<dbReference type="Pfam" id="PF16353">
    <property type="entry name" value="LacZ_4"/>
    <property type="match status" value="1"/>
</dbReference>
<dbReference type="SUPFAM" id="SSF49785">
    <property type="entry name" value="Galactose-binding domain-like"/>
    <property type="match status" value="1"/>
</dbReference>
<feature type="domain" description="Beta galactosidase small chain/" evidence="8">
    <location>
        <begin position="721"/>
        <end position="1007"/>
    </location>
</feature>
<dbReference type="GO" id="GO:0009341">
    <property type="term" value="C:beta-galactosidase complex"/>
    <property type="evidence" value="ECO:0007669"/>
    <property type="project" value="InterPro"/>
</dbReference>
<dbReference type="InterPro" id="IPR008979">
    <property type="entry name" value="Galactose-bd-like_sf"/>
</dbReference>
<dbReference type="InterPro" id="IPR032312">
    <property type="entry name" value="LacZ_4"/>
</dbReference>
<dbReference type="InterPro" id="IPR017853">
    <property type="entry name" value="GH"/>
</dbReference>
<dbReference type="Pfam" id="PF02837">
    <property type="entry name" value="Glyco_hydro_2_N"/>
    <property type="match status" value="1"/>
</dbReference>
<dbReference type="GO" id="GO:0004565">
    <property type="term" value="F:beta-galactosidase activity"/>
    <property type="evidence" value="ECO:0007669"/>
    <property type="project" value="UniProtKB-EC"/>
</dbReference>
<dbReference type="RefSeq" id="WP_034244075.1">
    <property type="nucleotide sequence ID" value="NZ_BJYK01000009.1"/>
</dbReference>
<dbReference type="SMART" id="SM01038">
    <property type="entry name" value="Bgal_small_N"/>
    <property type="match status" value="1"/>
</dbReference>
<dbReference type="InterPro" id="IPR050347">
    <property type="entry name" value="Bact_Beta-galactosidase"/>
</dbReference>
<dbReference type="PANTHER" id="PTHR46323">
    <property type="entry name" value="BETA-GALACTOSIDASE"/>
    <property type="match status" value="1"/>
</dbReference>
<keyword evidence="10" id="KW-1185">Reference proteome</keyword>
<dbReference type="Gene3D" id="2.70.98.10">
    <property type="match status" value="1"/>
</dbReference>
<keyword evidence="5" id="KW-0378">Hydrolase</keyword>
<evidence type="ECO:0000256" key="1">
    <source>
        <dbReference type="ARBA" id="ARBA00001412"/>
    </source>
</evidence>
<dbReference type="InterPro" id="IPR006102">
    <property type="entry name" value="Ig-like_GH2"/>
</dbReference>
<dbReference type="InterPro" id="IPR011013">
    <property type="entry name" value="Gal_mutarotase_sf_dom"/>
</dbReference>
<keyword evidence="6" id="KW-0326">Glycosidase</keyword>
<dbReference type="Pfam" id="PF00703">
    <property type="entry name" value="Glyco_hydro_2"/>
    <property type="match status" value="1"/>
</dbReference>
<organism evidence="9 10">
    <name type="scientific">Actinotalea fermentans</name>
    <dbReference type="NCBI Taxonomy" id="43671"/>
    <lineage>
        <taxon>Bacteria</taxon>
        <taxon>Bacillati</taxon>
        <taxon>Actinomycetota</taxon>
        <taxon>Actinomycetes</taxon>
        <taxon>Micrococcales</taxon>
        <taxon>Cellulomonadaceae</taxon>
        <taxon>Actinotalea</taxon>
    </lineage>
</organism>
<dbReference type="SUPFAM" id="SSF49303">
    <property type="entry name" value="beta-Galactosidase/glucuronidase domain"/>
    <property type="match status" value="2"/>
</dbReference>
<comment type="caution">
    <text evidence="9">The sequence shown here is derived from an EMBL/GenBank/DDBJ whole genome shotgun (WGS) entry which is preliminary data.</text>
</comment>
<dbReference type="EC" id="3.2.1.23" evidence="3"/>
<dbReference type="InterPro" id="IPR006101">
    <property type="entry name" value="Glyco_hydro_2"/>
</dbReference>
<dbReference type="InterPro" id="IPR006103">
    <property type="entry name" value="Glyco_hydro_2_cat"/>
</dbReference>
<name>A0A511Z186_9CELL</name>
<dbReference type="Gene3D" id="2.60.40.10">
    <property type="entry name" value="Immunoglobulins"/>
    <property type="match status" value="2"/>
</dbReference>
<evidence type="ECO:0000259" key="8">
    <source>
        <dbReference type="SMART" id="SM01038"/>
    </source>
</evidence>
<comment type="catalytic activity">
    <reaction evidence="1">
        <text>Hydrolysis of terminal non-reducing beta-D-galactose residues in beta-D-galactosides.</text>
        <dbReference type="EC" id="3.2.1.23"/>
    </reaction>
</comment>
<dbReference type="Proteomes" id="UP000321484">
    <property type="component" value="Unassembled WGS sequence"/>
</dbReference>
<evidence type="ECO:0000313" key="9">
    <source>
        <dbReference type="EMBL" id="GEN81227.1"/>
    </source>
</evidence>
<dbReference type="Pfam" id="PF02929">
    <property type="entry name" value="Bgal_small_N"/>
    <property type="match status" value="1"/>
</dbReference>
<dbReference type="InterPro" id="IPR013783">
    <property type="entry name" value="Ig-like_fold"/>
</dbReference>
<dbReference type="GO" id="GO:0030246">
    <property type="term" value="F:carbohydrate binding"/>
    <property type="evidence" value="ECO:0007669"/>
    <property type="project" value="InterPro"/>
</dbReference>
<dbReference type="PANTHER" id="PTHR46323:SF2">
    <property type="entry name" value="BETA-GALACTOSIDASE"/>
    <property type="match status" value="1"/>
</dbReference>
<dbReference type="InterPro" id="IPR014718">
    <property type="entry name" value="GH-type_carb-bd"/>
</dbReference>
<evidence type="ECO:0000256" key="5">
    <source>
        <dbReference type="ARBA" id="ARBA00022801"/>
    </source>
</evidence>
<dbReference type="PRINTS" id="PR00132">
    <property type="entry name" value="GLHYDRLASE2"/>
</dbReference>
<evidence type="ECO:0000256" key="7">
    <source>
        <dbReference type="ARBA" id="ARBA00032230"/>
    </source>
</evidence>
<dbReference type="Gene3D" id="3.20.20.80">
    <property type="entry name" value="Glycosidases"/>
    <property type="match status" value="1"/>
</dbReference>
<dbReference type="SUPFAM" id="SSF51445">
    <property type="entry name" value="(Trans)glycosidases"/>
    <property type="match status" value="1"/>
</dbReference>
<evidence type="ECO:0000256" key="2">
    <source>
        <dbReference type="ARBA" id="ARBA00007401"/>
    </source>
</evidence>
<dbReference type="InterPro" id="IPR004199">
    <property type="entry name" value="B-gal_small/dom_5"/>
</dbReference>
<dbReference type="SUPFAM" id="SSF74650">
    <property type="entry name" value="Galactose mutarotase-like"/>
    <property type="match status" value="1"/>
</dbReference>
<dbReference type="PROSITE" id="PS00608">
    <property type="entry name" value="GLYCOSYL_HYDROL_F2_2"/>
    <property type="match status" value="1"/>
</dbReference>
<evidence type="ECO:0000256" key="3">
    <source>
        <dbReference type="ARBA" id="ARBA00012756"/>
    </source>
</evidence>
<dbReference type="InterPro" id="IPR023232">
    <property type="entry name" value="Glyco_hydro_2_AS"/>
</dbReference>
<proteinExistence type="inferred from homology"/>
<evidence type="ECO:0000256" key="4">
    <source>
        <dbReference type="ARBA" id="ARBA00013303"/>
    </source>
</evidence>
<comment type="similarity">
    <text evidence="2">Belongs to the glycosyl hydrolase 2 family.</text>
</comment>
<accession>A0A511Z186</accession>
<reference evidence="9 10" key="1">
    <citation type="submission" date="2019-07" db="EMBL/GenBank/DDBJ databases">
        <title>Whole genome shotgun sequence of Actinotalea fermentans NBRC 105374.</title>
        <authorList>
            <person name="Hosoyama A."/>
            <person name="Uohara A."/>
            <person name="Ohji S."/>
            <person name="Ichikawa N."/>
        </authorList>
    </citation>
    <scope>NUCLEOTIDE SEQUENCE [LARGE SCALE GENOMIC DNA]</scope>
    <source>
        <strain evidence="9 10">NBRC 105374</strain>
    </source>
</reference>
<dbReference type="AlphaFoldDB" id="A0A511Z186"/>
<dbReference type="GO" id="GO:0005990">
    <property type="term" value="P:lactose catabolic process"/>
    <property type="evidence" value="ECO:0007669"/>
    <property type="project" value="TreeGrafter"/>
</dbReference>
<dbReference type="InterPro" id="IPR036156">
    <property type="entry name" value="Beta-gal/glucu_dom_sf"/>
</dbReference>
<sequence length="1010" mass="111952">MTFDIARVADPTYVAENRLPAHSDHRWFRSLAEAATGVSGFEQSLGGTWAFHYAPRPADVVPGFEQPGFDRSGWDEIPVPGHLQLHGYDRPQYTNVQYPWDGHEAVEPGQVPTRFNPVGSYVTSFTLDRPLADGERLSVCFHGAESAVALWLNGVWVGYATDSFTPSEFDLTPVWRDGENVLAAQVVKWTAGSWIEDQDFFRFSGLFRDVVLYRRPRAHLEDLRVTCEVAPDLTSARVRVRAAVVGQGAVRATLVGHGDLVPDDAGDLTLTLERPHLWSAEDPYLHRLELEVLDADGATTEVVVQRVGMRRFGIEDGLLRINGERIVFHGVNRHEFGLNGRVMTRAEIEADLRLIKASNIDAVRTSHYPNSTAFYELCDEYGLYVIDEMNLESHGWWARAAGLIEPADALPGDRPEWLPALLDRAASMLERDKNHPCVVMWSCGNESFGGSTIAAVADWFRAVDDRPVHYEGVFWDARYPRTSDVVSQMYTPAAQVEEYLRTHRDKPFILCEYAHAMGTSFGAVDRYVDLAEREPLYQGGFIWDFADQALRLTDRHGREYLGYGGDFGDRPHDGEFSANGIVLADRTPTPKLQEVRYLYQPFRIAVGDAVEIASRRLFTGTDDLECVVTLRREGAVLAEAPVAIDVPPGASRTYPMPVIVPDAPGEYTVDVALRLREDARWAPAGHEVAWEQRVVVVPGATAPARVGAEPPVLVRGLHNVGVRGPRFEALFSLAGGGLVSYRFGETPETGRELLSVPPHPSFWHAPTANERGWGMPARDGQWLLASRYARPLPGRELPDVVAHADHVEVRCASLLPTTPASECDVTYRVFADGRVEVALALRPGADLPDPPELAVLFTADADLRHLRWYGDGPEECYVDRRRGARLGVYSGEVVTQLTPNVRPQESGSRTGVRWAEVTDGRGAGLRYECHGAADAGGTGGMEFSALPWTPFEIENARHPNELPPVLHTILRPALMRRGVGGDDSWGARTHPEYLLPRGDLTFEFAFSGVR</sequence>
<dbReference type="Pfam" id="PF02836">
    <property type="entry name" value="Glyco_hydro_2_C"/>
    <property type="match status" value="1"/>
</dbReference>
<gene>
    <name evidence="9" type="primary">lacZ</name>
    <name evidence="9" type="ORF">AFE02nite_29610</name>
</gene>
<protein>
    <recommendedName>
        <fullName evidence="4">Beta-galactosidase</fullName>
        <ecNumber evidence="3">3.2.1.23</ecNumber>
    </recommendedName>
    <alternativeName>
        <fullName evidence="7">Lactase</fullName>
    </alternativeName>
</protein>
<evidence type="ECO:0000313" key="10">
    <source>
        <dbReference type="Proteomes" id="UP000321484"/>
    </source>
</evidence>
<dbReference type="InterPro" id="IPR006104">
    <property type="entry name" value="Glyco_hydro_2_N"/>
</dbReference>
<evidence type="ECO:0000256" key="6">
    <source>
        <dbReference type="ARBA" id="ARBA00023295"/>
    </source>
</evidence>
<dbReference type="Gene3D" id="2.60.120.260">
    <property type="entry name" value="Galactose-binding domain-like"/>
    <property type="match status" value="1"/>
</dbReference>
<dbReference type="EMBL" id="BJYK01000009">
    <property type="protein sequence ID" value="GEN81227.1"/>
    <property type="molecule type" value="Genomic_DNA"/>
</dbReference>